<accession>H2ZDL0</accession>
<evidence type="ECO:0000313" key="2">
    <source>
        <dbReference type="Ensembl" id="ENSCSAVP00000015676.1"/>
    </source>
</evidence>
<dbReference type="HOGENOM" id="CLU_1411716_0_0_1"/>
<keyword evidence="3" id="KW-1185">Reference proteome</keyword>
<dbReference type="InParanoid" id="H2ZDL0"/>
<reference evidence="2" key="3">
    <citation type="submission" date="2025-09" db="UniProtKB">
        <authorList>
            <consortium name="Ensembl"/>
        </authorList>
    </citation>
    <scope>IDENTIFICATION</scope>
</reference>
<feature type="compositionally biased region" description="Polar residues" evidence="1">
    <location>
        <begin position="171"/>
        <end position="193"/>
    </location>
</feature>
<sequence length="193" mass="20850">MGSMGTFHSTMSCDRLSYSFQNCFGYPETGATYENNDTTKPSQAFCNGSIGAGGKHDLVENAPTRRRSRKSSKSRDSCCTGSTATDVDGSAYDLYSPPNHGRIDCRRCDSINSHHSINTVSTMNSIPTKRTDLGSPNYSNGASGFHKTSESSVDPPSFGKKNTNNNVNKNHQSAKPVTRNTVECLTTNNNSQA</sequence>
<proteinExistence type="predicted"/>
<dbReference type="Ensembl" id="ENSCSAVT00000015855.1">
    <property type="protein sequence ID" value="ENSCSAVP00000015676.1"/>
    <property type="gene ID" value="ENSCSAVG00000009213.1"/>
</dbReference>
<feature type="region of interest" description="Disordered" evidence="1">
    <location>
        <begin position="56"/>
        <end position="81"/>
    </location>
</feature>
<feature type="region of interest" description="Disordered" evidence="1">
    <location>
        <begin position="119"/>
        <end position="193"/>
    </location>
</feature>
<feature type="compositionally biased region" description="Low complexity" evidence="1">
    <location>
        <begin position="160"/>
        <end position="170"/>
    </location>
</feature>
<reference evidence="2" key="2">
    <citation type="submission" date="2025-08" db="UniProtKB">
        <authorList>
            <consortium name="Ensembl"/>
        </authorList>
    </citation>
    <scope>IDENTIFICATION</scope>
</reference>
<reference evidence="3" key="1">
    <citation type="submission" date="2003-08" db="EMBL/GenBank/DDBJ databases">
        <authorList>
            <person name="Birren B."/>
            <person name="Nusbaum C."/>
            <person name="Abebe A."/>
            <person name="Abouelleil A."/>
            <person name="Adekoya E."/>
            <person name="Ait-zahra M."/>
            <person name="Allen N."/>
            <person name="Allen T."/>
            <person name="An P."/>
            <person name="Anderson M."/>
            <person name="Anderson S."/>
            <person name="Arachchi H."/>
            <person name="Armbruster J."/>
            <person name="Bachantsang P."/>
            <person name="Baldwin J."/>
            <person name="Barry A."/>
            <person name="Bayul T."/>
            <person name="Blitshsteyn B."/>
            <person name="Bloom T."/>
            <person name="Blye J."/>
            <person name="Boguslavskiy L."/>
            <person name="Borowsky M."/>
            <person name="Boukhgalter B."/>
            <person name="Brunache A."/>
            <person name="Butler J."/>
            <person name="Calixte N."/>
            <person name="Calvo S."/>
            <person name="Camarata J."/>
            <person name="Campo K."/>
            <person name="Chang J."/>
            <person name="Cheshatsang Y."/>
            <person name="Citroen M."/>
            <person name="Collymore A."/>
            <person name="Considine T."/>
            <person name="Cook A."/>
            <person name="Cooke P."/>
            <person name="Corum B."/>
            <person name="Cuomo C."/>
            <person name="David R."/>
            <person name="Dawoe T."/>
            <person name="Degray S."/>
            <person name="Dodge S."/>
            <person name="Dooley K."/>
            <person name="Dorje P."/>
            <person name="Dorjee K."/>
            <person name="Dorris L."/>
            <person name="Duffey N."/>
            <person name="Dupes A."/>
            <person name="Elkins T."/>
            <person name="Engels R."/>
            <person name="Erickson J."/>
            <person name="Farina A."/>
            <person name="Faro S."/>
            <person name="Ferreira P."/>
            <person name="Fischer H."/>
            <person name="Fitzgerald M."/>
            <person name="Foley K."/>
            <person name="Gage D."/>
            <person name="Galagan J."/>
            <person name="Gearin G."/>
            <person name="Gnerre S."/>
            <person name="Gnirke A."/>
            <person name="Goyette A."/>
            <person name="Graham J."/>
            <person name="Grandbois E."/>
            <person name="Gyaltsen K."/>
            <person name="Hafez N."/>
            <person name="Hagopian D."/>
            <person name="Hagos B."/>
            <person name="Hall J."/>
            <person name="Hatcher B."/>
            <person name="Heller A."/>
            <person name="Higgins H."/>
            <person name="Honan T."/>
            <person name="Horn A."/>
            <person name="Houde N."/>
            <person name="Hughes L."/>
            <person name="Hulme W."/>
            <person name="Husby E."/>
            <person name="Iliev I."/>
            <person name="Jaffe D."/>
            <person name="Jones C."/>
            <person name="Kamal M."/>
            <person name="Kamat A."/>
            <person name="Kamvysselis M."/>
            <person name="Karlsson E."/>
            <person name="Kells C."/>
            <person name="Kieu A."/>
            <person name="Kisner P."/>
            <person name="Kodira C."/>
            <person name="Kulbokas E."/>
            <person name="Labutti K."/>
            <person name="Lama D."/>
            <person name="Landers T."/>
            <person name="Leger J."/>
            <person name="Levine S."/>
            <person name="Lewis D."/>
            <person name="Lewis T."/>
            <person name="Lindblad-toh K."/>
            <person name="Liu X."/>
            <person name="Lokyitsang T."/>
            <person name="Lokyitsang Y."/>
            <person name="Lucien O."/>
            <person name="Lui A."/>
            <person name="Ma L.J."/>
            <person name="Mabbitt R."/>
            <person name="Macdonald J."/>
            <person name="Maclean C."/>
            <person name="Major J."/>
            <person name="Manning J."/>
            <person name="Marabella R."/>
            <person name="Maru K."/>
            <person name="Matthews C."/>
            <person name="Mauceli E."/>
            <person name="Mccarthy M."/>
            <person name="Mcdonough S."/>
            <person name="Mcghee T."/>
            <person name="Meldrim J."/>
            <person name="Meneus L."/>
            <person name="Mesirov J."/>
            <person name="Mihalev A."/>
            <person name="Mihova T."/>
            <person name="Mikkelsen T."/>
            <person name="Mlenga V."/>
            <person name="Moru K."/>
            <person name="Mozes J."/>
            <person name="Mulrain L."/>
            <person name="Munson G."/>
            <person name="Naylor J."/>
            <person name="Newes C."/>
            <person name="Nguyen C."/>
            <person name="Nguyen N."/>
            <person name="Nguyen T."/>
            <person name="Nicol R."/>
            <person name="Nielsen C."/>
            <person name="Nizzari M."/>
            <person name="Norbu C."/>
            <person name="Norbu N."/>
            <person name="O'donnell P."/>
            <person name="Okoawo O."/>
            <person name="O'leary S."/>
            <person name="Omotosho B."/>
            <person name="O'neill K."/>
            <person name="Osman S."/>
            <person name="Parker S."/>
            <person name="Perrin D."/>
            <person name="Phunkhang P."/>
            <person name="Piqani B."/>
            <person name="Purcell S."/>
            <person name="Rachupka T."/>
            <person name="Ramasamy U."/>
            <person name="Rameau R."/>
            <person name="Ray V."/>
            <person name="Raymond C."/>
            <person name="Retta R."/>
            <person name="Richardson S."/>
            <person name="Rise C."/>
            <person name="Rodriguez J."/>
            <person name="Rogers J."/>
            <person name="Rogov P."/>
            <person name="Rutman M."/>
            <person name="Schupbach R."/>
            <person name="Seaman C."/>
            <person name="Settipalli S."/>
            <person name="Sharpe T."/>
            <person name="Sheridan J."/>
            <person name="Sherpa N."/>
            <person name="Shi J."/>
            <person name="Smirnov S."/>
            <person name="Smith C."/>
            <person name="Sougnez C."/>
            <person name="Spencer B."/>
            <person name="Stalker J."/>
            <person name="Stange-thomann N."/>
            <person name="Stavropoulos S."/>
            <person name="Stetson K."/>
            <person name="Stone C."/>
            <person name="Stone S."/>
            <person name="Stubbs M."/>
            <person name="Talamas J."/>
            <person name="Tchuinga P."/>
            <person name="Tenzing P."/>
            <person name="Tesfaye S."/>
            <person name="Theodore J."/>
            <person name="Thoulutsang Y."/>
            <person name="Topham K."/>
            <person name="Towey S."/>
            <person name="Tsamla T."/>
            <person name="Tsomo N."/>
            <person name="Vallee D."/>
            <person name="Vassiliev H."/>
            <person name="Venkataraman V."/>
            <person name="Vinson J."/>
            <person name="Vo A."/>
            <person name="Wade C."/>
            <person name="Wang S."/>
            <person name="Wangchuk T."/>
            <person name="Wangdi T."/>
            <person name="Whittaker C."/>
            <person name="Wilkinson J."/>
            <person name="Wu Y."/>
            <person name="Wyman D."/>
            <person name="Yadav S."/>
            <person name="Yang S."/>
            <person name="Yang X."/>
            <person name="Yeager S."/>
            <person name="Yee E."/>
            <person name="Young G."/>
            <person name="Zainoun J."/>
            <person name="Zembeck L."/>
            <person name="Zimmer A."/>
            <person name="Zody M."/>
            <person name="Lander E."/>
        </authorList>
    </citation>
    <scope>NUCLEOTIDE SEQUENCE [LARGE SCALE GENOMIC DNA]</scope>
</reference>
<dbReference type="AlphaFoldDB" id="H2ZDL0"/>
<evidence type="ECO:0000256" key="1">
    <source>
        <dbReference type="SAM" id="MobiDB-lite"/>
    </source>
</evidence>
<protein>
    <submittedName>
        <fullName evidence="2">Uncharacterized protein</fullName>
    </submittedName>
</protein>
<evidence type="ECO:0000313" key="3">
    <source>
        <dbReference type="Proteomes" id="UP000007875"/>
    </source>
</evidence>
<organism evidence="2 3">
    <name type="scientific">Ciona savignyi</name>
    <name type="common">Pacific transparent sea squirt</name>
    <dbReference type="NCBI Taxonomy" id="51511"/>
    <lineage>
        <taxon>Eukaryota</taxon>
        <taxon>Metazoa</taxon>
        <taxon>Chordata</taxon>
        <taxon>Tunicata</taxon>
        <taxon>Ascidiacea</taxon>
        <taxon>Phlebobranchia</taxon>
        <taxon>Cionidae</taxon>
        <taxon>Ciona</taxon>
    </lineage>
</organism>
<feature type="compositionally biased region" description="Polar residues" evidence="1">
    <location>
        <begin position="119"/>
        <end position="142"/>
    </location>
</feature>
<dbReference type="Proteomes" id="UP000007875">
    <property type="component" value="Unassembled WGS sequence"/>
</dbReference>
<name>H2ZDL0_CIOSA</name>